<reference evidence="1 2" key="1">
    <citation type="journal article" date="2014" name="Genome Announc.">
        <title>Complete Genome Sequences of Lactobacillus johnsonii Strain N6.2 and Lactobacillus reuteri Strain TD1.</title>
        <authorList>
            <person name="Leonard M.T."/>
            <person name="Valladares R.B."/>
            <person name="Ardissone A."/>
            <person name="Gonzalez C.F."/>
            <person name="Lorca G.L."/>
            <person name="Triplett E.W."/>
        </authorList>
    </citation>
    <scope>NUCLEOTIDE SEQUENCE [LARGE SCALE GENOMIC DNA]</scope>
    <source>
        <strain evidence="1 2">TD1</strain>
    </source>
</reference>
<name>S5NEP3_LIMRT</name>
<evidence type="ECO:0000313" key="2">
    <source>
        <dbReference type="Proteomes" id="UP000015085"/>
    </source>
</evidence>
<gene>
    <name evidence="1" type="ORF">N134_06310</name>
</gene>
<dbReference type="Proteomes" id="UP000015085">
    <property type="component" value="Chromosome"/>
</dbReference>
<dbReference type="HOGENOM" id="CLU_3026640_0_0_9"/>
<dbReference type="AlphaFoldDB" id="S5NEP3"/>
<proteinExistence type="predicted"/>
<protein>
    <submittedName>
        <fullName evidence="1">Uncharacterized protein</fullName>
    </submittedName>
</protein>
<accession>S5NEP3</accession>
<sequence>MKEYLFSFARPNGSIAYYRISATDNRDVIDSVRRVLRLLEEYWRNNNAHLRSYNP</sequence>
<dbReference type="RefSeq" id="WP_019253357.1">
    <property type="nucleotide sequence ID" value="NC_021872.1"/>
</dbReference>
<dbReference type="KEGG" id="lrr:N134_06310"/>
<organism evidence="1 2">
    <name type="scientific">Limosilactobacillus reuteri TD1</name>
    <dbReference type="NCBI Taxonomy" id="1358027"/>
    <lineage>
        <taxon>Bacteria</taxon>
        <taxon>Bacillati</taxon>
        <taxon>Bacillota</taxon>
        <taxon>Bacilli</taxon>
        <taxon>Lactobacillales</taxon>
        <taxon>Lactobacillaceae</taxon>
        <taxon>Limosilactobacillus</taxon>
    </lineage>
</organism>
<evidence type="ECO:0000313" key="1">
    <source>
        <dbReference type="EMBL" id="AGR65274.1"/>
    </source>
</evidence>
<dbReference type="EMBL" id="CP006603">
    <property type="protein sequence ID" value="AGR65274.1"/>
    <property type="molecule type" value="Genomic_DNA"/>
</dbReference>